<dbReference type="PATRIC" id="fig|451644.5.peg.1250"/>
<comment type="caution">
    <text evidence="2">The sequence shown here is derived from an EMBL/GenBank/DDBJ whole genome shotgun (WGS) entry which is preliminary data.</text>
</comment>
<evidence type="ECO:0000256" key="1">
    <source>
        <dbReference type="SAM" id="Phobius"/>
    </source>
</evidence>
<proteinExistence type="predicted"/>
<organism evidence="2 3">
    <name type="scientific">Mycolicibacterium conceptionense</name>
    <dbReference type="NCBI Taxonomy" id="451644"/>
    <lineage>
        <taxon>Bacteria</taxon>
        <taxon>Bacillati</taxon>
        <taxon>Actinomycetota</taxon>
        <taxon>Actinomycetes</taxon>
        <taxon>Mycobacteriales</taxon>
        <taxon>Mycobacteriaceae</taxon>
        <taxon>Mycolicibacterium</taxon>
    </lineage>
</organism>
<feature type="transmembrane region" description="Helical" evidence="1">
    <location>
        <begin position="60"/>
        <end position="83"/>
    </location>
</feature>
<evidence type="ECO:0000313" key="2">
    <source>
        <dbReference type="EMBL" id="KMV19618.1"/>
    </source>
</evidence>
<evidence type="ECO:0000313" key="3">
    <source>
        <dbReference type="Proteomes" id="UP000037594"/>
    </source>
</evidence>
<sequence>MLISDPSTYTGGFHVDPFTESQFALLVAAGLVLVVGIVAAGRSWREARAARVCQTAASPVFPIVAATVLIELVLAAVFAVILLV</sequence>
<accession>A0A0J8UDL0</accession>
<name>A0A0J8UDL0_9MYCO</name>
<dbReference type="EMBL" id="LFOD01000003">
    <property type="protein sequence ID" value="KMV19618.1"/>
    <property type="molecule type" value="Genomic_DNA"/>
</dbReference>
<keyword evidence="1" id="KW-0472">Membrane</keyword>
<reference evidence="2 3" key="1">
    <citation type="submission" date="2015-06" db="EMBL/GenBank/DDBJ databases">
        <title>Genome sequence of Mycobacterium conceptionense strain MLE.</title>
        <authorList>
            <person name="Greninger A.L."/>
            <person name="Cunningham G."/>
            <person name="Chiu C.Y."/>
            <person name="Miller S."/>
        </authorList>
    </citation>
    <scope>NUCLEOTIDE SEQUENCE [LARGE SCALE GENOMIC DNA]</scope>
    <source>
        <strain evidence="2 3">MLE</strain>
    </source>
</reference>
<keyword evidence="1" id="KW-0812">Transmembrane</keyword>
<dbReference type="Proteomes" id="UP000037594">
    <property type="component" value="Unassembled WGS sequence"/>
</dbReference>
<feature type="transmembrane region" description="Helical" evidence="1">
    <location>
        <begin position="23"/>
        <end position="40"/>
    </location>
</feature>
<dbReference type="RefSeq" id="WP_048895560.1">
    <property type="nucleotide sequence ID" value="NZ_LFOD01000003.1"/>
</dbReference>
<keyword evidence="1" id="KW-1133">Transmembrane helix</keyword>
<gene>
    <name evidence="2" type="ORF">ACT17_06130</name>
</gene>
<dbReference type="AlphaFoldDB" id="A0A0J8UDL0"/>
<protein>
    <submittedName>
        <fullName evidence="2">Uncharacterized protein</fullName>
    </submittedName>
</protein>